<evidence type="ECO:0000313" key="1">
    <source>
        <dbReference type="EMBL" id="EGV15988.1"/>
    </source>
</evidence>
<accession>F9UIG2</accession>
<keyword evidence="2" id="KW-1185">Reference proteome</keyword>
<organism evidence="1 2">
    <name type="scientific">Thiocapsa marina 5811</name>
    <dbReference type="NCBI Taxonomy" id="768671"/>
    <lineage>
        <taxon>Bacteria</taxon>
        <taxon>Pseudomonadati</taxon>
        <taxon>Pseudomonadota</taxon>
        <taxon>Gammaproteobacteria</taxon>
        <taxon>Chromatiales</taxon>
        <taxon>Chromatiaceae</taxon>
        <taxon>Thiocapsa</taxon>
    </lineage>
</organism>
<dbReference type="EMBL" id="AFWV01000026">
    <property type="protein sequence ID" value="EGV15988.1"/>
    <property type="molecule type" value="Genomic_DNA"/>
</dbReference>
<proteinExistence type="predicted"/>
<dbReference type="Proteomes" id="UP000005459">
    <property type="component" value="Unassembled WGS sequence"/>
</dbReference>
<evidence type="ECO:0000313" key="2">
    <source>
        <dbReference type="Proteomes" id="UP000005459"/>
    </source>
</evidence>
<gene>
    <name evidence="1" type="ORF">ThimaDRAFT_4715</name>
</gene>
<dbReference type="STRING" id="768671.ThimaDRAFT_4715"/>
<dbReference type="AlphaFoldDB" id="F9UIG2"/>
<name>F9UIG2_9GAMM</name>
<reference evidence="1 2" key="1">
    <citation type="submission" date="2011-06" db="EMBL/GenBank/DDBJ databases">
        <title>The draft genome of Thiocapsa marina 5811.</title>
        <authorList>
            <consortium name="US DOE Joint Genome Institute (JGI-PGF)"/>
            <person name="Lucas S."/>
            <person name="Han J."/>
            <person name="Cheng J.-F."/>
            <person name="Goodwin L."/>
            <person name="Pitluck S."/>
            <person name="Peters L."/>
            <person name="Land M.L."/>
            <person name="Hauser L."/>
            <person name="Vogl K."/>
            <person name="Liu Z."/>
            <person name="Imhoff J."/>
            <person name="Thiel V."/>
            <person name="Frigaard N.-U."/>
            <person name="Bryant D."/>
            <person name="Woyke T.J."/>
        </authorList>
    </citation>
    <scope>NUCLEOTIDE SEQUENCE [LARGE SCALE GENOMIC DNA]</scope>
    <source>
        <strain evidence="1 2">5811</strain>
    </source>
</reference>
<protein>
    <submittedName>
        <fullName evidence="1">Uncharacterized protein</fullName>
    </submittedName>
</protein>
<sequence>MVADPALYRWSGYRANALGEPDAPTTPQPLYLAPGADKDARRTASRELFRGALDDRPLSRGIRDCPSIKINPIVSDNLLCLVSRCECRL</sequence>
<dbReference type="eggNOG" id="COG1943">
    <property type="taxonomic scope" value="Bacteria"/>
</dbReference>